<feature type="compositionally biased region" description="Basic residues" evidence="1">
    <location>
        <begin position="14"/>
        <end position="23"/>
    </location>
</feature>
<dbReference type="EMBL" id="BPQB01000208">
    <property type="protein sequence ID" value="GJF00817.1"/>
    <property type="molecule type" value="Genomic_DNA"/>
</dbReference>
<evidence type="ECO:0000313" key="3">
    <source>
        <dbReference type="Proteomes" id="UP000703269"/>
    </source>
</evidence>
<dbReference type="Proteomes" id="UP000703269">
    <property type="component" value="Unassembled WGS sequence"/>
</dbReference>
<organism evidence="2 3">
    <name type="scientific">Phanerochaete sordida</name>
    <dbReference type="NCBI Taxonomy" id="48140"/>
    <lineage>
        <taxon>Eukaryota</taxon>
        <taxon>Fungi</taxon>
        <taxon>Dikarya</taxon>
        <taxon>Basidiomycota</taxon>
        <taxon>Agaricomycotina</taxon>
        <taxon>Agaricomycetes</taxon>
        <taxon>Polyporales</taxon>
        <taxon>Phanerochaetaceae</taxon>
        <taxon>Phanerochaete</taxon>
    </lineage>
</organism>
<feature type="region of interest" description="Disordered" evidence="1">
    <location>
        <begin position="1"/>
        <end position="23"/>
    </location>
</feature>
<gene>
    <name evidence="2" type="ORF">PsYK624_171180</name>
</gene>
<evidence type="ECO:0000256" key="1">
    <source>
        <dbReference type="SAM" id="MobiDB-lite"/>
    </source>
</evidence>
<evidence type="ECO:0000313" key="2">
    <source>
        <dbReference type="EMBL" id="GJF00817.1"/>
    </source>
</evidence>
<comment type="caution">
    <text evidence="2">The sequence shown here is derived from an EMBL/GenBank/DDBJ whole genome shotgun (WGS) entry which is preliminary data.</text>
</comment>
<protein>
    <submittedName>
        <fullName evidence="2">Uncharacterized protein</fullName>
    </submittedName>
</protein>
<dbReference type="AlphaFoldDB" id="A0A9P3GTH1"/>
<sequence>MAAARRLGSCAARARGRTRRRRLRSRCRRRGPRECAIASWHTATAVVGSSELRRACTPTHSALGLGDGRGSADNRVDVAAGILRGDGVEKVSCRGWLDLDVLAQEFLIFDIVRDGGAAAVLARRLFIPESSTLRLLVLRLNLPCAPPRLRPVFNLNAAAAVTRSRGDAFGRPTAAPNGRELRERPRARASGGTGALPTLGNARGGRRCRADCAECENASGAS</sequence>
<keyword evidence="3" id="KW-1185">Reference proteome</keyword>
<feature type="region of interest" description="Disordered" evidence="1">
    <location>
        <begin position="167"/>
        <end position="205"/>
    </location>
</feature>
<proteinExistence type="predicted"/>
<accession>A0A9P3GTH1</accession>
<reference evidence="2 3" key="1">
    <citation type="submission" date="2021-08" db="EMBL/GenBank/DDBJ databases">
        <title>Draft Genome Sequence of Phanerochaete sordida strain YK-624.</title>
        <authorList>
            <person name="Mori T."/>
            <person name="Dohra H."/>
            <person name="Suzuki T."/>
            <person name="Kawagishi H."/>
            <person name="Hirai H."/>
        </authorList>
    </citation>
    <scope>NUCLEOTIDE SEQUENCE [LARGE SCALE GENOMIC DNA]</scope>
    <source>
        <strain evidence="2 3">YK-624</strain>
    </source>
</reference>
<name>A0A9P3GTH1_9APHY</name>